<evidence type="ECO:0000313" key="3">
    <source>
        <dbReference type="EMBL" id="BBL03757.1"/>
    </source>
</evidence>
<dbReference type="Pfam" id="PF19898">
    <property type="entry name" value="DUF6371"/>
    <property type="match status" value="1"/>
</dbReference>
<reference evidence="4" key="1">
    <citation type="submission" date="2019-06" db="EMBL/GenBank/DDBJ databases">
        <title>Alistipes onderdonkii subsp. vulgaris subsp. nov., Alistipes dispar sp. nov. and Alistipes communis sp. nov., isolated from human faeces, and creation of Alistipes onderdonkii subsp. onderdonkii subsp. nov.</title>
        <authorList>
            <person name="Sakamoto M."/>
            <person name="Ikeyama N."/>
            <person name="Ogata Y."/>
            <person name="Suda W."/>
            <person name="Iino T."/>
            <person name="Hattori M."/>
            <person name="Ohkuma M."/>
        </authorList>
    </citation>
    <scope>NUCLEOTIDE SEQUENCE [LARGE SCALE GENOMIC DNA]</scope>
    <source>
        <strain evidence="4">5CBH24</strain>
    </source>
</reference>
<dbReference type="Proteomes" id="UP000318946">
    <property type="component" value="Chromosome"/>
</dbReference>
<proteinExistence type="predicted"/>
<evidence type="ECO:0000259" key="2">
    <source>
        <dbReference type="Pfam" id="PF19898"/>
    </source>
</evidence>
<accession>A0A4Y1WSF1</accession>
<name>A0A4Y1WSF1_9BACT</name>
<organism evidence="3 4">
    <name type="scientific">Alistipes communis</name>
    <dbReference type="NCBI Taxonomy" id="2585118"/>
    <lineage>
        <taxon>Bacteria</taxon>
        <taxon>Pseudomonadati</taxon>
        <taxon>Bacteroidota</taxon>
        <taxon>Bacteroidia</taxon>
        <taxon>Bacteroidales</taxon>
        <taxon>Rikenellaceae</taxon>
        <taxon>Alistipes</taxon>
    </lineage>
</organism>
<keyword evidence="4" id="KW-1185">Reference proteome</keyword>
<evidence type="ECO:0000256" key="1">
    <source>
        <dbReference type="SAM" id="MobiDB-lite"/>
    </source>
</evidence>
<dbReference type="RefSeq" id="WP_141412419.1">
    <property type="nucleotide sequence ID" value="NZ_AP019735.1"/>
</dbReference>
<gene>
    <name evidence="3" type="ORF">A5CBH24_10700</name>
</gene>
<dbReference type="KEGG" id="acou:A5CBH24_10700"/>
<dbReference type="InterPro" id="IPR045951">
    <property type="entry name" value="DUF6371"/>
</dbReference>
<sequence length="289" mass="32475">MKNNHKPIARFIHRDRLRSSRLGDTRYYERTTLFTYLSRYFATDAICRVFSRYGLLADLEYEQDGLYGIAFPFQDDKTRQLLSMQYDPATGRQTGEQPIGQRLMKGYDLQSAPALCGTHLLPEYPGKPVGILRDLRDILIMTLADDTRLWLATGNSNRNGYSLTDPAIMEVLRGRSITLYPASGLYDASMPIAHRMQEQGIDTTISNAAEQLTTGMTSDAQLTIADFVLQQIEEEQFYASYPFAADNPGSGMAPYSFCNLQEQNEPATPMPQVPDVPESLFPVNGNPTE</sequence>
<feature type="region of interest" description="Disordered" evidence="1">
    <location>
        <begin position="264"/>
        <end position="289"/>
    </location>
</feature>
<dbReference type="GeneID" id="78341787"/>
<dbReference type="AlphaFoldDB" id="A0A4Y1WSF1"/>
<evidence type="ECO:0000313" key="4">
    <source>
        <dbReference type="Proteomes" id="UP000318946"/>
    </source>
</evidence>
<protein>
    <recommendedName>
        <fullName evidence="2">DUF6371 domain-containing protein</fullName>
    </recommendedName>
</protein>
<feature type="domain" description="DUF6371" evidence="2">
    <location>
        <begin position="32"/>
        <end position="181"/>
    </location>
</feature>
<dbReference type="EMBL" id="AP019735">
    <property type="protein sequence ID" value="BBL03757.1"/>
    <property type="molecule type" value="Genomic_DNA"/>
</dbReference>